<keyword evidence="2" id="KW-1185">Reference proteome</keyword>
<evidence type="ECO:0000313" key="2">
    <source>
        <dbReference type="Proteomes" id="UP000673197"/>
    </source>
</evidence>
<dbReference type="Proteomes" id="UP000673197">
    <property type="component" value="Unassembled WGS sequence"/>
</dbReference>
<evidence type="ECO:0000313" key="1">
    <source>
        <dbReference type="EMBL" id="MBP0943798.1"/>
    </source>
</evidence>
<proteinExistence type="predicted"/>
<reference evidence="1 2" key="1">
    <citation type="journal article" date="2022" name="Syst. Appl. Microbiol.">
        <title>Pseudomonas alliivorans sp. nov., a plant-pathogenic bacterium isolated from onion foliage in Georgia, USA.</title>
        <authorList>
            <person name="Zhao M."/>
            <person name="Tyson C."/>
            <person name="Chen H.C."/>
            <person name="Paudel S."/>
            <person name="Gitaitis R."/>
            <person name="Kvitko B."/>
            <person name="Dutta B."/>
        </authorList>
    </citation>
    <scope>NUCLEOTIDE SEQUENCE [LARGE SCALE GENOMIC DNA]</scope>
    <source>
        <strain evidence="1 2">20GA0068</strain>
    </source>
</reference>
<dbReference type="PIRSF" id="PIRSF037081">
    <property type="entry name" value="P-loop_All4644_prd"/>
    <property type="match status" value="1"/>
</dbReference>
<organism evidence="1 2">
    <name type="scientific">Pseudomonas alliivorans</name>
    <dbReference type="NCBI Taxonomy" id="2810613"/>
    <lineage>
        <taxon>Bacteria</taxon>
        <taxon>Pseudomonadati</taxon>
        <taxon>Pseudomonadota</taxon>
        <taxon>Gammaproteobacteria</taxon>
        <taxon>Pseudomonadales</taxon>
        <taxon>Pseudomonadaceae</taxon>
        <taxon>Pseudomonas</taxon>
    </lineage>
</organism>
<protein>
    <submittedName>
        <fullName evidence="1">AAA family ATPase</fullName>
    </submittedName>
</protein>
<dbReference type="InterPro" id="IPR027417">
    <property type="entry name" value="P-loop_NTPase"/>
</dbReference>
<dbReference type="EMBL" id="JAFFZW010000001">
    <property type="protein sequence ID" value="MBP0943798.1"/>
    <property type="molecule type" value="Genomic_DNA"/>
</dbReference>
<comment type="caution">
    <text evidence="1">The sequence shown here is derived from an EMBL/GenBank/DDBJ whole genome shotgun (WGS) entry which is preliminary data.</text>
</comment>
<dbReference type="RefSeq" id="WP_210040363.1">
    <property type="nucleotide sequence ID" value="NZ_JAFFZW010000001.1"/>
</dbReference>
<sequence length="146" mass="16546">MNIYLLLGSPGAGKSHYCSRNFTNVQVVSCDVIRESMFGSMRSYEIRQKVLQEIKNIVSGKVALRQDVVLDTTYFNELEARSFLFGFGGSVKVHAIYIATSLSDCLERNKMRATERVVSDEMVEMLYARISPPSDEERFESITIVD</sequence>
<dbReference type="InterPro" id="IPR017101">
    <property type="entry name" value="P-loop_ATP/GTP-bd_All4644_prd"/>
</dbReference>
<dbReference type="Pfam" id="PF13671">
    <property type="entry name" value="AAA_33"/>
    <property type="match status" value="1"/>
</dbReference>
<dbReference type="SUPFAM" id="SSF52540">
    <property type="entry name" value="P-loop containing nucleoside triphosphate hydrolases"/>
    <property type="match status" value="1"/>
</dbReference>
<gene>
    <name evidence="1" type="ORF">JTJ32_00410</name>
</gene>
<dbReference type="Gene3D" id="3.40.50.300">
    <property type="entry name" value="P-loop containing nucleotide triphosphate hydrolases"/>
    <property type="match status" value="1"/>
</dbReference>
<accession>A0ABS4BZH3</accession>
<name>A0ABS4BZH3_9PSED</name>